<name>A0A2P7QJB9_9SPHN</name>
<dbReference type="Proteomes" id="UP000241167">
    <property type="component" value="Unassembled WGS sequence"/>
</dbReference>
<accession>A0A2P7QJB9</accession>
<dbReference type="OrthoDB" id="9873129at2"/>
<dbReference type="RefSeq" id="WP_106514880.1">
    <property type="nucleotide sequence ID" value="NZ_PXYI01000007.1"/>
</dbReference>
<dbReference type="EMBL" id="PXYI01000007">
    <property type="protein sequence ID" value="PSJ38068.1"/>
    <property type="molecule type" value="Genomic_DNA"/>
</dbReference>
<evidence type="ECO:0000313" key="2">
    <source>
        <dbReference type="Proteomes" id="UP000241167"/>
    </source>
</evidence>
<comment type="caution">
    <text evidence="1">The sequence shown here is derived from an EMBL/GenBank/DDBJ whole genome shotgun (WGS) entry which is preliminary data.</text>
</comment>
<sequence>MADEDEEGVTLEEILVEIVDAQLELVEAISTGKPLADSEALKVRLNDIRDLLDSYNGDADDD</sequence>
<reference evidence="1 2" key="1">
    <citation type="submission" date="2018-03" db="EMBL/GenBank/DDBJ databases">
        <title>The draft genome of Sphingosinicella sp. GL-C-18.</title>
        <authorList>
            <person name="Liu L."/>
            <person name="Li L."/>
            <person name="Liang L."/>
            <person name="Zhang X."/>
            <person name="Wang T."/>
        </authorList>
    </citation>
    <scope>NUCLEOTIDE SEQUENCE [LARGE SCALE GENOMIC DNA]</scope>
    <source>
        <strain evidence="1 2">GL-C-18</strain>
    </source>
</reference>
<protein>
    <submittedName>
        <fullName evidence="1">Uncharacterized protein</fullName>
    </submittedName>
</protein>
<organism evidence="1 2">
    <name type="scientific">Allosphingosinicella deserti</name>
    <dbReference type="NCBI Taxonomy" id="2116704"/>
    <lineage>
        <taxon>Bacteria</taxon>
        <taxon>Pseudomonadati</taxon>
        <taxon>Pseudomonadota</taxon>
        <taxon>Alphaproteobacteria</taxon>
        <taxon>Sphingomonadales</taxon>
        <taxon>Sphingomonadaceae</taxon>
        <taxon>Allosphingosinicella</taxon>
    </lineage>
</organism>
<evidence type="ECO:0000313" key="1">
    <source>
        <dbReference type="EMBL" id="PSJ38068.1"/>
    </source>
</evidence>
<proteinExistence type="predicted"/>
<gene>
    <name evidence="1" type="ORF">C7I55_20500</name>
</gene>
<dbReference type="AlphaFoldDB" id="A0A2P7QJB9"/>
<keyword evidence="2" id="KW-1185">Reference proteome</keyword>